<evidence type="ECO:0000313" key="2">
    <source>
        <dbReference type="Proteomes" id="UP000075578"/>
    </source>
</evidence>
<proteinExistence type="predicted"/>
<dbReference type="Proteomes" id="UP000075578">
    <property type="component" value="Unassembled WGS sequence"/>
</dbReference>
<organism evidence="1 2">
    <name type="scientific">Candidatus Methanofastidiosum methylothiophilum</name>
    <dbReference type="NCBI Taxonomy" id="1705564"/>
    <lineage>
        <taxon>Archaea</taxon>
        <taxon>Methanobacteriati</taxon>
        <taxon>Methanobacteriota</taxon>
        <taxon>Stenosarchaea group</taxon>
        <taxon>Candidatus Methanofastidiosia</taxon>
        <taxon>Candidatus Methanofastidiosales</taxon>
        <taxon>Candidatus Methanofastidiosaceae</taxon>
        <taxon>Candidatus Methanofastidiosum</taxon>
    </lineage>
</organism>
<evidence type="ECO:0008006" key="3">
    <source>
        <dbReference type="Google" id="ProtNLM"/>
    </source>
</evidence>
<dbReference type="EMBL" id="LNGD01000284">
    <property type="protein sequence ID" value="KYC44485.1"/>
    <property type="molecule type" value="Genomic_DNA"/>
</dbReference>
<reference evidence="1 2" key="1">
    <citation type="journal article" date="2016" name="ISME J.">
        <title>Chasing the elusive Euryarchaeota class WSA2: genomes reveal a uniquely fastidious methyl-reducing methanogen.</title>
        <authorList>
            <person name="Nobu M.K."/>
            <person name="Narihiro T."/>
            <person name="Kuroda K."/>
            <person name="Mei R."/>
            <person name="Liu W.T."/>
        </authorList>
    </citation>
    <scope>NUCLEOTIDE SEQUENCE [LARGE SCALE GENOMIC DNA]</scope>
    <source>
        <strain evidence="1">U1lsi0528_Bin089</strain>
    </source>
</reference>
<dbReference type="AlphaFoldDB" id="A0A150II27"/>
<evidence type="ECO:0000313" key="1">
    <source>
        <dbReference type="EMBL" id="KYC44485.1"/>
    </source>
</evidence>
<accession>A0A150II27</accession>
<name>A0A150II27_9EURY</name>
<comment type="caution">
    <text evidence="1">The sequence shown here is derived from an EMBL/GenBank/DDBJ whole genome shotgun (WGS) entry which is preliminary data.</text>
</comment>
<protein>
    <recommendedName>
        <fullName evidence="3">Translin family protein</fullName>
    </recommendedName>
</protein>
<gene>
    <name evidence="1" type="ORF">AMQ74_01961</name>
</gene>
<sequence length="102" mass="11855">MEETIGFMEKCQTGILPLLSREELYSFGIIELSEMIMSIEHAISYTEGYRFLFLCFGSEETSDKAKAVMKGLEDYLFLVKDVYRFKVTEKKKRENFLKGVNA</sequence>